<dbReference type="Proteomes" id="UP000317617">
    <property type="component" value="Unassembled WGS sequence"/>
</dbReference>
<sequence>MVGSLSMILLQNSFSKADSVASQKFTKRLPQIGGYASRVPARTLPLAQPTPAAVPDMAHPPSASVPQTFQGIFPQSYDEWIHGSTMTGDWGGRRQWLESRGISIQGHYLEDTSGNPIGGKAQAVRYAHEFGLGTDIDFKKLTGHDIGTMHLLITERAGLGLGTSILPALDSVQQIFGSGETVRLTRWSLEHHFGKYVDMEAGWINTENDFAESTKHWGMSIYCQFQTNAVCGMPQSLAMNSGYGWYPTAHPGAYLKLYPLGTDRLLVSAGIYNVDNTISNTHNGWKLGLGDSTGTYLPFQLGWKTGDTDEHGGLPGNIKIGGYWDTSEVKIVTTKIASFEPANVALINLPQQSVRGRYGGWVEADQMIQRDREGHSQGTVIFGSFIWGDPRTALAPYFATWGIIRKGTFPSRPDDTVSFGGKFLVVNPKITDYARYLQSMGEPAFKPTQENSLELNYGWRPTPWATIRPGMQYLWHPGGTNRYPNAYILDFETGLTF</sequence>
<evidence type="ECO:0000313" key="3">
    <source>
        <dbReference type="EMBL" id="GEB82326.1"/>
    </source>
</evidence>
<accession>A0A4Y3TJ26</accession>
<dbReference type="InterPro" id="IPR007049">
    <property type="entry name" value="Carb-sel_porin_OprB"/>
</dbReference>
<dbReference type="Pfam" id="PF04966">
    <property type="entry name" value="OprB"/>
    <property type="match status" value="1"/>
</dbReference>
<keyword evidence="4" id="KW-1185">Reference proteome</keyword>
<organism evidence="3 4">
    <name type="scientific">Acetobacter orleanensis</name>
    <dbReference type="NCBI Taxonomy" id="104099"/>
    <lineage>
        <taxon>Bacteria</taxon>
        <taxon>Pseudomonadati</taxon>
        <taxon>Pseudomonadota</taxon>
        <taxon>Alphaproteobacteria</taxon>
        <taxon>Acetobacterales</taxon>
        <taxon>Acetobacteraceae</taxon>
        <taxon>Acetobacter</taxon>
    </lineage>
</organism>
<dbReference type="Gene3D" id="2.40.160.180">
    <property type="entry name" value="Carbohydrate-selective porin OprB"/>
    <property type="match status" value="1"/>
</dbReference>
<dbReference type="AlphaFoldDB" id="A0A4Y3TJ26"/>
<dbReference type="InterPro" id="IPR038673">
    <property type="entry name" value="OprB_sf"/>
</dbReference>
<dbReference type="EMBL" id="BJMU01000002">
    <property type="protein sequence ID" value="GEB82326.1"/>
    <property type="molecule type" value="Genomic_DNA"/>
</dbReference>
<evidence type="ECO:0000256" key="1">
    <source>
        <dbReference type="ARBA" id="ARBA00008769"/>
    </source>
</evidence>
<comment type="caution">
    <text evidence="3">The sequence shown here is derived from an EMBL/GenBank/DDBJ whole genome shotgun (WGS) entry which is preliminary data.</text>
</comment>
<proteinExistence type="inferred from homology"/>
<protein>
    <submittedName>
        <fullName evidence="3">Porin</fullName>
    </submittedName>
</protein>
<dbReference type="GO" id="GO:0016020">
    <property type="term" value="C:membrane"/>
    <property type="evidence" value="ECO:0007669"/>
    <property type="project" value="InterPro"/>
</dbReference>
<reference evidence="3 4" key="1">
    <citation type="submission" date="2019-06" db="EMBL/GenBank/DDBJ databases">
        <title>Whole genome shotgun sequence of Acetobacter orleanensis NBRC 13752.</title>
        <authorList>
            <person name="Hosoyama A."/>
            <person name="Uohara A."/>
            <person name="Ohji S."/>
            <person name="Ichikawa N."/>
        </authorList>
    </citation>
    <scope>NUCLEOTIDE SEQUENCE [LARGE SCALE GENOMIC DNA]</scope>
    <source>
        <strain evidence="3 4">NBRC 13752</strain>
    </source>
</reference>
<evidence type="ECO:0000256" key="2">
    <source>
        <dbReference type="RuleBase" id="RU363072"/>
    </source>
</evidence>
<dbReference type="InterPro" id="IPR052932">
    <property type="entry name" value="OprB_Porin"/>
</dbReference>
<dbReference type="PANTHER" id="PTHR37944:SF1">
    <property type="entry name" value="PORIN B"/>
    <property type="match status" value="1"/>
</dbReference>
<comment type="similarity">
    <text evidence="1 2">Belongs to the OprB family.</text>
</comment>
<evidence type="ECO:0000313" key="4">
    <source>
        <dbReference type="Proteomes" id="UP000317617"/>
    </source>
</evidence>
<dbReference type="GO" id="GO:0015288">
    <property type="term" value="F:porin activity"/>
    <property type="evidence" value="ECO:0007669"/>
    <property type="project" value="InterPro"/>
</dbReference>
<dbReference type="PANTHER" id="PTHR37944">
    <property type="entry name" value="PORIN B"/>
    <property type="match status" value="1"/>
</dbReference>
<dbReference type="SMR" id="A0A4Y3TJ26"/>
<name>A0A4Y3TJ26_9PROT</name>
<dbReference type="GO" id="GO:0008643">
    <property type="term" value="P:carbohydrate transport"/>
    <property type="evidence" value="ECO:0007669"/>
    <property type="project" value="InterPro"/>
</dbReference>
<dbReference type="RefSeq" id="WP_244463374.1">
    <property type="nucleotide sequence ID" value="NZ_LHZV01000038.1"/>
</dbReference>
<dbReference type="STRING" id="104099.AD949_01380"/>
<gene>
    <name evidence="3" type="ORF">AOR01nite_08030</name>
</gene>